<name>A0A1X2G6Z3_9FUNG</name>
<gene>
    <name evidence="1" type="ORF">DM01DRAFT_267006</name>
</gene>
<dbReference type="AlphaFoldDB" id="A0A1X2G6Z3"/>
<reference evidence="1 2" key="1">
    <citation type="submission" date="2016-07" db="EMBL/GenBank/DDBJ databases">
        <title>Pervasive Adenine N6-methylation of Active Genes in Fungi.</title>
        <authorList>
            <consortium name="DOE Joint Genome Institute"/>
            <person name="Mondo S.J."/>
            <person name="Dannebaum R.O."/>
            <person name="Kuo R.C."/>
            <person name="Labutti K."/>
            <person name="Haridas S."/>
            <person name="Kuo A."/>
            <person name="Salamov A."/>
            <person name="Ahrendt S.R."/>
            <person name="Lipzen A."/>
            <person name="Sullivan W."/>
            <person name="Andreopoulos W.B."/>
            <person name="Clum A."/>
            <person name="Lindquist E."/>
            <person name="Daum C."/>
            <person name="Ramamoorthy G.K."/>
            <person name="Gryganskyi A."/>
            <person name="Culley D."/>
            <person name="Magnuson J.K."/>
            <person name="James T.Y."/>
            <person name="O'Malley M.A."/>
            <person name="Stajich J.E."/>
            <person name="Spatafora J.W."/>
            <person name="Visel A."/>
            <person name="Grigoriev I.V."/>
        </authorList>
    </citation>
    <scope>NUCLEOTIDE SEQUENCE [LARGE SCALE GENOMIC DNA]</scope>
    <source>
        <strain evidence="1 2">NRRL 3301</strain>
    </source>
</reference>
<protein>
    <submittedName>
        <fullName evidence="1">Uncharacterized protein</fullName>
    </submittedName>
</protein>
<accession>A0A1X2G6Z3</accession>
<keyword evidence="2" id="KW-1185">Reference proteome</keyword>
<organism evidence="1 2">
    <name type="scientific">Hesseltinella vesiculosa</name>
    <dbReference type="NCBI Taxonomy" id="101127"/>
    <lineage>
        <taxon>Eukaryota</taxon>
        <taxon>Fungi</taxon>
        <taxon>Fungi incertae sedis</taxon>
        <taxon>Mucoromycota</taxon>
        <taxon>Mucoromycotina</taxon>
        <taxon>Mucoromycetes</taxon>
        <taxon>Mucorales</taxon>
        <taxon>Cunninghamellaceae</taxon>
        <taxon>Hesseltinella</taxon>
    </lineage>
</organism>
<sequence length="176" mass="20354">MTFFQHALENELETNRSKNTYFMDGGNRFISVPNLGYHSRPCASIARLFEDWLAEKLYCQPTAIIAEQRLPILQDSVELVAEDILNKIKSNLVWRKSIDKVLIKVRAGHVYTYHSLEDGQPLITQEMEELFQQFPLFVEMQVYATLKAGCSSTQCMLVVENVTVNPQQPYKIMEEF</sequence>
<evidence type="ECO:0000313" key="1">
    <source>
        <dbReference type="EMBL" id="ORX46743.1"/>
    </source>
</evidence>
<dbReference type="Proteomes" id="UP000242146">
    <property type="component" value="Unassembled WGS sequence"/>
</dbReference>
<dbReference type="OrthoDB" id="5590091at2759"/>
<comment type="caution">
    <text evidence="1">The sequence shown here is derived from an EMBL/GenBank/DDBJ whole genome shotgun (WGS) entry which is preliminary data.</text>
</comment>
<evidence type="ECO:0000313" key="2">
    <source>
        <dbReference type="Proteomes" id="UP000242146"/>
    </source>
</evidence>
<proteinExistence type="predicted"/>
<dbReference type="EMBL" id="MCGT01000036">
    <property type="protein sequence ID" value="ORX46743.1"/>
    <property type="molecule type" value="Genomic_DNA"/>
</dbReference>